<dbReference type="RefSeq" id="WP_178933783.1">
    <property type="nucleotide sequence ID" value="NZ_JACBAZ010000007.1"/>
</dbReference>
<dbReference type="Gene3D" id="3.30.1120.10">
    <property type="match status" value="1"/>
</dbReference>
<dbReference type="SUPFAM" id="SSF53649">
    <property type="entry name" value="Alkaline phosphatase-like"/>
    <property type="match status" value="1"/>
</dbReference>
<dbReference type="InterPro" id="IPR017850">
    <property type="entry name" value="Alkaline_phosphatase_core_sf"/>
</dbReference>
<reference evidence="1 2" key="1">
    <citation type="submission" date="2020-07" db="EMBL/GenBank/DDBJ databases">
        <title>Roseicoccus Jingziensis gen. nov., sp. nov., isolated from coastal seawater.</title>
        <authorList>
            <person name="Feng X."/>
        </authorList>
    </citation>
    <scope>NUCLEOTIDE SEQUENCE [LARGE SCALE GENOMIC DNA]</scope>
    <source>
        <strain evidence="1 2">N1E253</strain>
    </source>
</reference>
<evidence type="ECO:0000313" key="1">
    <source>
        <dbReference type="EMBL" id="NWK56947.1"/>
    </source>
</evidence>
<gene>
    <name evidence="1" type="ORF">HW115_15095</name>
</gene>
<dbReference type="AlphaFoldDB" id="A0A851GPK2"/>
<sequence>MLPINGFAIRKGKWKLIVGRGSGGRTKIDNSIKDKIQLFDMGKDVRETKNVYQAHPEIVQELTTLLEKYKSSGRSTPSGK</sequence>
<protein>
    <recommendedName>
        <fullName evidence="3">Arylsulfatase</fullName>
    </recommendedName>
</protein>
<evidence type="ECO:0000313" key="2">
    <source>
        <dbReference type="Proteomes" id="UP000557872"/>
    </source>
</evidence>
<comment type="caution">
    <text evidence="1">The sequence shown here is derived from an EMBL/GenBank/DDBJ whole genome shotgun (WGS) entry which is preliminary data.</text>
</comment>
<name>A0A851GPK2_9BACT</name>
<proteinExistence type="predicted"/>
<keyword evidence="2" id="KW-1185">Reference proteome</keyword>
<accession>A0A851GPK2</accession>
<dbReference type="EMBL" id="JACBAZ010000007">
    <property type="protein sequence ID" value="NWK56947.1"/>
    <property type="molecule type" value="Genomic_DNA"/>
</dbReference>
<dbReference type="Proteomes" id="UP000557872">
    <property type="component" value="Unassembled WGS sequence"/>
</dbReference>
<evidence type="ECO:0008006" key="3">
    <source>
        <dbReference type="Google" id="ProtNLM"/>
    </source>
</evidence>
<organism evidence="1 2">
    <name type="scientific">Oceaniferula marina</name>
    <dbReference type="NCBI Taxonomy" id="2748318"/>
    <lineage>
        <taxon>Bacteria</taxon>
        <taxon>Pseudomonadati</taxon>
        <taxon>Verrucomicrobiota</taxon>
        <taxon>Verrucomicrobiia</taxon>
        <taxon>Verrucomicrobiales</taxon>
        <taxon>Verrucomicrobiaceae</taxon>
        <taxon>Oceaniferula</taxon>
    </lineage>
</organism>